<dbReference type="SUPFAM" id="SSF52172">
    <property type="entry name" value="CheY-like"/>
    <property type="match status" value="1"/>
</dbReference>
<dbReference type="PANTHER" id="PTHR33525">
    <property type="match status" value="1"/>
</dbReference>
<dbReference type="SUPFAM" id="SSF109604">
    <property type="entry name" value="HD-domain/PDEase-like"/>
    <property type="match status" value="1"/>
</dbReference>
<dbReference type="PROSITE" id="PS51833">
    <property type="entry name" value="HDOD"/>
    <property type="match status" value="1"/>
</dbReference>
<evidence type="ECO:0000313" key="2">
    <source>
        <dbReference type="EMBL" id="GGB81146.1"/>
    </source>
</evidence>
<dbReference type="InterPro" id="IPR013976">
    <property type="entry name" value="HDOD"/>
</dbReference>
<reference evidence="3" key="1">
    <citation type="journal article" date="2019" name="Int. J. Syst. Evol. Microbiol.">
        <title>The Global Catalogue of Microorganisms (GCM) 10K type strain sequencing project: providing services to taxonomists for standard genome sequencing and annotation.</title>
        <authorList>
            <consortium name="The Broad Institute Genomics Platform"/>
            <consortium name="The Broad Institute Genome Sequencing Center for Infectious Disease"/>
            <person name="Wu L."/>
            <person name="Ma J."/>
        </authorList>
    </citation>
    <scope>NUCLEOTIDE SEQUENCE [LARGE SCALE GENOMIC DNA]</scope>
    <source>
        <strain evidence="3">CGMCC 1.15341</strain>
    </source>
</reference>
<dbReference type="Gene3D" id="1.10.3210.10">
    <property type="entry name" value="Hypothetical protein af1432"/>
    <property type="match status" value="1"/>
</dbReference>
<evidence type="ECO:0000313" key="3">
    <source>
        <dbReference type="Proteomes" id="UP000629025"/>
    </source>
</evidence>
<comment type="caution">
    <text evidence="2">The sequence shown here is derived from an EMBL/GenBank/DDBJ whole genome shotgun (WGS) entry which is preliminary data.</text>
</comment>
<name>A0ABQ1JX97_9GAMM</name>
<accession>A0ABQ1JX97</accession>
<dbReference type="PANTHER" id="PTHR33525:SF6">
    <property type="entry name" value="HDOD DOMAIN-CONTAINING PROTEIN"/>
    <property type="match status" value="1"/>
</dbReference>
<feature type="domain" description="HDOD" evidence="1">
    <location>
        <begin position="151"/>
        <end position="349"/>
    </location>
</feature>
<protein>
    <recommendedName>
        <fullName evidence="1">HDOD domain-containing protein</fullName>
    </recommendedName>
</protein>
<dbReference type="InterPro" id="IPR052340">
    <property type="entry name" value="RNase_Y/CdgJ"/>
</dbReference>
<organism evidence="2 3">
    <name type="scientific">Marinobacterium zhoushanense</name>
    <dbReference type="NCBI Taxonomy" id="1679163"/>
    <lineage>
        <taxon>Bacteria</taxon>
        <taxon>Pseudomonadati</taxon>
        <taxon>Pseudomonadota</taxon>
        <taxon>Gammaproteobacteria</taxon>
        <taxon>Oceanospirillales</taxon>
        <taxon>Oceanospirillaceae</taxon>
        <taxon>Marinobacterium</taxon>
    </lineage>
</organism>
<dbReference type="Proteomes" id="UP000629025">
    <property type="component" value="Unassembled WGS sequence"/>
</dbReference>
<dbReference type="Pfam" id="PF08668">
    <property type="entry name" value="HDOD"/>
    <property type="match status" value="1"/>
</dbReference>
<sequence length="422" mass="46496">MNRADTGGSQTTAPLKILFIDPHAAFVTWGSGLVQYGCNWQVVRTDDGRAAIKMLEETNFDAVIVAALTSFERELGILRQVASTKPKTARILLSPALSAANLAKALDVVHRNIFQGCSVEEIVASVEQTVMVTRQLYRDKVVRSFAAFRQLPSPPSIYHELSRALNSDRTSTRDISAIVERDPALAARILRLVNSSYFALSRHISNLNEAITLLGVRTVRGLSLAGHLNAHYPEASAWKVFSFDMMSQRALCVARMAQEICGPYSKGQALKDQAFLAGLLLDIGMLMLAAEQGQGYLKVLKYAARKQLPLHVVERMAYGVTHAELGAYLLNMWNLAPQVVEAVLLHHEPDEAVGDSFTPLSAAHIADALLPSIANEFELDLSATLSDSYVERISAKQYLPSWKMVANGYRLRMRESERVQSA</sequence>
<dbReference type="RefSeq" id="WP_188745388.1">
    <property type="nucleotide sequence ID" value="NZ_BMIJ01000001.1"/>
</dbReference>
<proteinExistence type="predicted"/>
<gene>
    <name evidence="2" type="ORF">GCM10011352_03580</name>
</gene>
<keyword evidence="3" id="KW-1185">Reference proteome</keyword>
<evidence type="ECO:0000259" key="1">
    <source>
        <dbReference type="PROSITE" id="PS51833"/>
    </source>
</evidence>
<dbReference type="InterPro" id="IPR011006">
    <property type="entry name" value="CheY-like_superfamily"/>
</dbReference>
<dbReference type="EMBL" id="BMIJ01000001">
    <property type="protein sequence ID" value="GGB81146.1"/>
    <property type="molecule type" value="Genomic_DNA"/>
</dbReference>